<dbReference type="EMBL" id="CP051680">
    <property type="protein sequence ID" value="QJD88212.1"/>
    <property type="molecule type" value="Genomic_DNA"/>
</dbReference>
<accession>A0A7Z2VRX9</accession>
<dbReference type="InterPro" id="IPR025945">
    <property type="entry name" value="DHHW"/>
</dbReference>
<evidence type="ECO:0008006" key="3">
    <source>
        <dbReference type="Google" id="ProtNLM"/>
    </source>
</evidence>
<proteinExistence type="predicted"/>
<name>A0A7Z2VRX9_9BACL</name>
<dbReference type="AlphaFoldDB" id="A0A7Z2VRX9"/>
<organism evidence="1 2">
    <name type="scientific">Cohnella herbarum</name>
    <dbReference type="NCBI Taxonomy" id="2728023"/>
    <lineage>
        <taxon>Bacteria</taxon>
        <taxon>Bacillati</taxon>
        <taxon>Bacillota</taxon>
        <taxon>Bacilli</taxon>
        <taxon>Bacillales</taxon>
        <taxon>Paenibacillaceae</taxon>
        <taxon>Cohnella</taxon>
    </lineage>
</organism>
<dbReference type="Pfam" id="PF14286">
    <property type="entry name" value="DHHW"/>
    <property type="match status" value="1"/>
</dbReference>
<evidence type="ECO:0000313" key="2">
    <source>
        <dbReference type="Proteomes" id="UP000502248"/>
    </source>
</evidence>
<evidence type="ECO:0000313" key="1">
    <source>
        <dbReference type="EMBL" id="QJD88212.1"/>
    </source>
</evidence>
<dbReference type="Proteomes" id="UP000502248">
    <property type="component" value="Chromosome"/>
</dbReference>
<gene>
    <name evidence="1" type="ORF">HH215_17800</name>
</gene>
<dbReference type="KEGG" id="cheb:HH215_17800"/>
<protein>
    <recommendedName>
        <fullName evidence="3">AlgX/AlgJ SGNH hydrolase-like domain-containing protein</fullName>
    </recommendedName>
</protein>
<reference evidence="1 2" key="1">
    <citation type="submission" date="2020-04" db="EMBL/GenBank/DDBJ databases">
        <title>Genome sequencing of novel species.</title>
        <authorList>
            <person name="Heo J."/>
            <person name="Kim S.-J."/>
            <person name="Kim J.-S."/>
            <person name="Hong S.-B."/>
            <person name="Kwon S.-W."/>
        </authorList>
    </citation>
    <scope>NUCLEOTIDE SEQUENCE [LARGE SCALE GENOMIC DNA]</scope>
    <source>
        <strain evidence="1 2">MFER-1</strain>
    </source>
</reference>
<keyword evidence="2" id="KW-1185">Reference proteome</keyword>
<sequence length="383" mass="44219">MMNNNRRTDRLLVGGFVSVLFLMSAAFLLHPTVKFSELENRYLQNAPRFTWDNLVSKAFAEDAEKYVTDHFPYRDDWVWVKSSLEQLRLQQENNGIYKGEDGYLFEKFAKPDYAELQKYAEAVKRFAASHPEVDMTFMLAPTSIGMYPERLPWKAPFYSEAKVNHWIADRIGQDVTFMDGFDFLRPHASEDLYYRTDHHWTTLGAYYAYAAYAEQMGWQPLSKDQFRIETVSESFLGSYHTRSQFSGLKPDSIQAYIPKKPVSTEIYIADTDTTVTGLYDDSFLGKKDQYSYFLGGVHALTTIKTSLDPQTADQGKLLVLKDSYAHSFIPFLTQHVSQIDMIDIRYYNGNIGDYMKENGITDVLMMFNTATFVENGEILKIDD</sequence>